<dbReference type="AlphaFoldDB" id="A0A1G2THC0"/>
<comment type="caution">
    <text evidence="1">The sequence shown here is derived from an EMBL/GenBank/DDBJ whole genome shotgun (WGS) entry which is preliminary data.</text>
</comment>
<gene>
    <name evidence="1" type="ORF">A3D49_02490</name>
</gene>
<name>A0A1G2THC0_9BACT</name>
<evidence type="ECO:0000313" key="1">
    <source>
        <dbReference type="EMBL" id="OHA96696.1"/>
    </source>
</evidence>
<proteinExistence type="predicted"/>
<accession>A0A1G2THC0</accession>
<organism evidence="1 2">
    <name type="scientific">Candidatus Zambryskibacteria bacterium RIFCSPHIGHO2_02_FULL_43_37</name>
    <dbReference type="NCBI Taxonomy" id="1802749"/>
    <lineage>
        <taxon>Bacteria</taxon>
        <taxon>Candidatus Zambryskiibacteriota</taxon>
    </lineage>
</organism>
<sequence length="112" mass="12470">MYQVTKKTERTRCYSKQKGRGISVAAQAGPPTTNPENLPGGFVDLIFSRRITLENMGQERIIRPLAGAYRQKRMRVTVLKLSLDAARMLQLALNETLDNAGIIKVPAPEQNS</sequence>
<dbReference type="EMBL" id="MHVS01000004">
    <property type="protein sequence ID" value="OHA96696.1"/>
    <property type="molecule type" value="Genomic_DNA"/>
</dbReference>
<dbReference type="Proteomes" id="UP000177279">
    <property type="component" value="Unassembled WGS sequence"/>
</dbReference>
<evidence type="ECO:0000313" key="2">
    <source>
        <dbReference type="Proteomes" id="UP000177279"/>
    </source>
</evidence>
<reference evidence="1 2" key="1">
    <citation type="journal article" date="2016" name="Nat. Commun.">
        <title>Thousands of microbial genomes shed light on interconnected biogeochemical processes in an aquifer system.</title>
        <authorList>
            <person name="Anantharaman K."/>
            <person name="Brown C.T."/>
            <person name="Hug L.A."/>
            <person name="Sharon I."/>
            <person name="Castelle C.J."/>
            <person name="Probst A.J."/>
            <person name="Thomas B.C."/>
            <person name="Singh A."/>
            <person name="Wilkins M.J."/>
            <person name="Karaoz U."/>
            <person name="Brodie E.L."/>
            <person name="Williams K.H."/>
            <person name="Hubbard S.S."/>
            <person name="Banfield J.F."/>
        </authorList>
    </citation>
    <scope>NUCLEOTIDE SEQUENCE [LARGE SCALE GENOMIC DNA]</scope>
</reference>
<protein>
    <submittedName>
        <fullName evidence="1">Uncharacterized protein</fullName>
    </submittedName>
</protein>